<dbReference type="PROSITE" id="PS51257">
    <property type="entry name" value="PROKAR_LIPOPROTEIN"/>
    <property type="match status" value="1"/>
</dbReference>
<accession>U4TVI0</accession>
<organism evidence="2 3">
    <name type="scientific">Schleiferilactobacillus shenzhenensis LY-73</name>
    <dbReference type="NCBI Taxonomy" id="1231336"/>
    <lineage>
        <taxon>Bacteria</taxon>
        <taxon>Bacillati</taxon>
        <taxon>Bacillota</taxon>
        <taxon>Bacilli</taxon>
        <taxon>Lactobacillales</taxon>
        <taxon>Lactobacillaceae</taxon>
        <taxon>Schleiferilactobacillus</taxon>
    </lineage>
</organism>
<evidence type="ECO:0000313" key="2">
    <source>
        <dbReference type="EMBL" id="ERL65838.1"/>
    </source>
</evidence>
<keyword evidence="3" id="KW-1185">Reference proteome</keyword>
<sequence>MSEERSPTMHKIARLFLAAGAAVFLTACQPTVPASSHSAAKASASSRSSEKEAASASSSQDMSALSPKDALAAVNTQLTQTLLGTLYLLKTPPKSGYWQVNSLTSGDVHILQYTASDTGQDVQKDSSPDWQYQLTWRDYTSSDTAAAAVNAEPVQSGLPTVKLGDNVTATQAGGPTARYLHWADDKWVLTVQDSSTHDEAQPLAVKVVSQLAKTTLPVPTDKGAVTLVVPAADTSGQQVVWNDGERLFTFTGQDALATLKQAAALSKTQGAAAEAGD</sequence>
<evidence type="ECO:0008006" key="4">
    <source>
        <dbReference type="Google" id="ProtNLM"/>
    </source>
</evidence>
<dbReference type="STRING" id="1231336.L248_1914"/>
<name>U4TVI0_9LACO</name>
<dbReference type="Proteomes" id="UP000030647">
    <property type="component" value="Unassembled WGS sequence"/>
</dbReference>
<evidence type="ECO:0000256" key="1">
    <source>
        <dbReference type="SAM" id="MobiDB-lite"/>
    </source>
</evidence>
<protein>
    <recommendedName>
        <fullName evidence="4">DUF4367 domain-containing protein</fullName>
    </recommendedName>
</protein>
<feature type="compositionally biased region" description="Low complexity" evidence="1">
    <location>
        <begin position="37"/>
        <end position="47"/>
    </location>
</feature>
<dbReference type="HOGENOM" id="CLU_1003976_0_0_9"/>
<dbReference type="EMBL" id="KI271584">
    <property type="protein sequence ID" value="ERL65838.1"/>
    <property type="molecule type" value="Genomic_DNA"/>
</dbReference>
<evidence type="ECO:0000313" key="3">
    <source>
        <dbReference type="Proteomes" id="UP000030647"/>
    </source>
</evidence>
<gene>
    <name evidence="2" type="ORF">L248_1914</name>
</gene>
<feature type="region of interest" description="Disordered" evidence="1">
    <location>
        <begin position="37"/>
        <end position="62"/>
    </location>
</feature>
<dbReference type="AlphaFoldDB" id="U4TVI0"/>
<reference evidence="3" key="1">
    <citation type="journal article" date="2013" name="Genome Announc.">
        <title>Whole-Genome Sequencing of Lactobacillus shenzhenensis Strain LY-73T.</title>
        <authorList>
            <person name="Lin Z."/>
            <person name="Liu Z."/>
            <person name="Yang R."/>
            <person name="Zou Y."/>
            <person name="Wan D."/>
            <person name="Chen J."/>
            <person name="Guo M."/>
            <person name="Zhao J."/>
            <person name="Fang C."/>
            <person name="Yang R."/>
            <person name="Liu F."/>
        </authorList>
    </citation>
    <scope>NUCLEOTIDE SEQUENCE [LARGE SCALE GENOMIC DNA]</scope>
    <source>
        <strain evidence="3">LY-73</strain>
    </source>
</reference>
<proteinExistence type="predicted"/>